<dbReference type="EMBL" id="CP045423">
    <property type="protein sequence ID" value="QFU15152.1"/>
    <property type="molecule type" value="Genomic_DNA"/>
</dbReference>
<protein>
    <submittedName>
        <fullName evidence="1">Uncharacterized protein</fullName>
    </submittedName>
</protein>
<reference evidence="1 2" key="1">
    <citation type="submission" date="2019-10" db="EMBL/GenBank/DDBJ databases">
        <title>Isolation, Identification of Microvirga thermotolerans HR1, a novel thermophilic bacterium and Comparative Genomics of the genus Microvirga.</title>
        <authorList>
            <person name="Li J."/>
            <person name="Zhang W."/>
            <person name="Lin M."/>
            <person name="Wang J."/>
        </authorList>
    </citation>
    <scope>NUCLEOTIDE SEQUENCE [LARGE SCALE GENOMIC DNA]</scope>
    <source>
        <strain evidence="1 2">HR1</strain>
    </source>
</reference>
<name>A0A5P9JQW5_9HYPH</name>
<evidence type="ECO:0000313" key="1">
    <source>
        <dbReference type="EMBL" id="QFU15152.1"/>
    </source>
</evidence>
<keyword evidence="2" id="KW-1185">Reference proteome</keyword>
<dbReference type="RefSeq" id="WP_152584802.1">
    <property type="nucleotide sequence ID" value="NZ_CP045423.1"/>
</dbReference>
<proteinExistence type="predicted"/>
<dbReference type="AlphaFoldDB" id="A0A5P9JQW5"/>
<dbReference type="Proteomes" id="UP000325614">
    <property type="component" value="Chromosome"/>
</dbReference>
<accession>A0A5P9JQW5</accession>
<sequence>MKNCTSKLVFYNRTLDDITDLMCRRRLRCCEPVIIYGFRFSTMSDLAVARLGVEGSIISDGMAFMVLPSQQADVESAIRRMGMEARVQRFEIAGVWFWGIEDRAVFDEEFGPAV</sequence>
<evidence type="ECO:0000313" key="2">
    <source>
        <dbReference type="Proteomes" id="UP000325614"/>
    </source>
</evidence>
<gene>
    <name evidence="1" type="ORF">GDR74_02385</name>
</gene>
<dbReference type="KEGG" id="mico:GDR74_02385"/>
<organism evidence="1 2">
    <name type="scientific">Microvirga thermotolerans</name>
    <dbReference type="NCBI Taxonomy" id="2651334"/>
    <lineage>
        <taxon>Bacteria</taxon>
        <taxon>Pseudomonadati</taxon>
        <taxon>Pseudomonadota</taxon>
        <taxon>Alphaproteobacteria</taxon>
        <taxon>Hyphomicrobiales</taxon>
        <taxon>Methylobacteriaceae</taxon>
        <taxon>Microvirga</taxon>
    </lineage>
</organism>